<dbReference type="NCBIfam" id="TIGR04183">
    <property type="entry name" value="Por_Secre_tail"/>
    <property type="match status" value="1"/>
</dbReference>
<proteinExistence type="predicted"/>
<comment type="caution">
    <text evidence="2">The sequence shown here is derived from an EMBL/GenBank/DDBJ whole genome shotgun (WGS) entry which is preliminary data.</text>
</comment>
<feature type="signal peptide" evidence="1">
    <location>
        <begin position="1"/>
        <end position="18"/>
    </location>
</feature>
<evidence type="ECO:0000256" key="1">
    <source>
        <dbReference type="SAM" id="SignalP"/>
    </source>
</evidence>
<keyword evidence="3" id="KW-1185">Reference proteome</keyword>
<evidence type="ECO:0000313" key="2">
    <source>
        <dbReference type="EMBL" id="GGN06181.1"/>
    </source>
</evidence>
<dbReference type="RefSeq" id="WP_019941291.1">
    <property type="nucleotide sequence ID" value="NZ_BMLI01000002.1"/>
</dbReference>
<keyword evidence="1" id="KW-0732">Signal</keyword>
<evidence type="ECO:0000313" key="3">
    <source>
        <dbReference type="Proteomes" id="UP000632339"/>
    </source>
</evidence>
<name>A0ABQ2ICD3_9BACT</name>
<organism evidence="2 3">
    <name type="scientific">Dyadobacter beijingensis</name>
    <dbReference type="NCBI Taxonomy" id="365489"/>
    <lineage>
        <taxon>Bacteria</taxon>
        <taxon>Pseudomonadati</taxon>
        <taxon>Bacteroidota</taxon>
        <taxon>Cytophagia</taxon>
        <taxon>Cytophagales</taxon>
        <taxon>Spirosomataceae</taxon>
        <taxon>Dyadobacter</taxon>
    </lineage>
</organism>
<gene>
    <name evidence="2" type="ORF">GCM10010967_46700</name>
</gene>
<dbReference type="Proteomes" id="UP000632339">
    <property type="component" value="Unassembled WGS sequence"/>
</dbReference>
<dbReference type="EMBL" id="BMLI01000002">
    <property type="protein sequence ID" value="GGN06181.1"/>
    <property type="molecule type" value="Genomic_DNA"/>
</dbReference>
<sequence>MKNLVIILFVLSGLPALARIFDGDIALDGDPTPYSVINGRYSYYETSPDRYVEFRADRKYGAFKSPQKIKWSIPTGRWEVLSLKEVAGIMSEHLVATSRFPSRMLTEAGVTYRFPPLTGWVCTPVAYPLTAYVPTLVTSVSRPSIRMMWEDPLTWSTGFVPRKYDNVRVSDFGRIVHINSDVFCYDLQVLGLLTGSRPFTLNILGNMEIVRPYGTINPYQVRMGGMSRQMIRIDDSSPDRIYPSIFIIDNPAGIETKYWVDLATKNRGTSIVRFVKGHFCLKEISGGFGRVFIPKVEGANAERFFVMARTTQLSTVWTDSTISRTYFVGIDEFTYTPITLTRRAKPTGASYATSVGLFPAEDDEAAPGRININYIIDAPGVWDIILSWNTNAQSSSYVPGRPVQMMRDPGAWVPVGAPVVPWGLYSEGRYLYSVYQPGVSIERTLRGVWFSLFQTGAKGKARMSELVEEDEQYLLANAPFPNPADARGFRVRISDPKNAKLSLVEVSGQAMRITTTTEPDNMIWVKPVGRLNAGVYQLLIETGGQKTAHRVVFH</sequence>
<reference evidence="3" key="1">
    <citation type="journal article" date="2019" name="Int. J. Syst. Evol. Microbiol.">
        <title>The Global Catalogue of Microorganisms (GCM) 10K type strain sequencing project: providing services to taxonomists for standard genome sequencing and annotation.</title>
        <authorList>
            <consortium name="The Broad Institute Genomics Platform"/>
            <consortium name="The Broad Institute Genome Sequencing Center for Infectious Disease"/>
            <person name="Wu L."/>
            <person name="Ma J."/>
        </authorList>
    </citation>
    <scope>NUCLEOTIDE SEQUENCE [LARGE SCALE GENOMIC DNA]</scope>
    <source>
        <strain evidence="3">CGMCC 1.6375</strain>
    </source>
</reference>
<evidence type="ECO:0008006" key="4">
    <source>
        <dbReference type="Google" id="ProtNLM"/>
    </source>
</evidence>
<feature type="chain" id="PRO_5045630344" description="Secreted protein (Por secretion system target)" evidence="1">
    <location>
        <begin position="19"/>
        <end position="554"/>
    </location>
</feature>
<dbReference type="InterPro" id="IPR026444">
    <property type="entry name" value="Secre_tail"/>
</dbReference>
<protein>
    <recommendedName>
        <fullName evidence="4">Secreted protein (Por secretion system target)</fullName>
    </recommendedName>
</protein>
<accession>A0ABQ2ICD3</accession>